<evidence type="ECO:0000313" key="1">
    <source>
        <dbReference type="EMBL" id="KAG8047498.1"/>
    </source>
</evidence>
<comment type="caution">
    <text evidence="1">The sequence shown here is derived from an EMBL/GenBank/DDBJ whole genome shotgun (WGS) entry which is preliminary data.</text>
</comment>
<dbReference type="AlphaFoldDB" id="A0A8J5RKC7"/>
<evidence type="ECO:0000313" key="2">
    <source>
        <dbReference type="Proteomes" id="UP000729402"/>
    </source>
</evidence>
<proteinExistence type="predicted"/>
<keyword evidence="2" id="KW-1185">Reference proteome</keyword>
<organism evidence="1 2">
    <name type="scientific">Zizania palustris</name>
    <name type="common">Northern wild rice</name>
    <dbReference type="NCBI Taxonomy" id="103762"/>
    <lineage>
        <taxon>Eukaryota</taxon>
        <taxon>Viridiplantae</taxon>
        <taxon>Streptophyta</taxon>
        <taxon>Embryophyta</taxon>
        <taxon>Tracheophyta</taxon>
        <taxon>Spermatophyta</taxon>
        <taxon>Magnoliopsida</taxon>
        <taxon>Liliopsida</taxon>
        <taxon>Poales</taxon>
        <taxon>Poaceae</taxon>
        <taxon>BOP clade</taxon>
        <taxon>Oryzoideae</taxon>
        <taxon>Oryzeae</taxon>
        <taxon>Zizaniinae</taxon>
        <taxon>Zizania</taxon>
    </lineage>
</organism>
<reference evidence="1" key="1">
    <citation type="journal article" date="2021" name="bioRxiv">
        <title>Whole Genome Assembly and Annotation of Northern Wild Rice, Zizania palustris L., Supports a Whole Genome Duplication in the Zizania Genus.</title>
        <authorList>
            <person name="Haas M."/>
            <person name="Kono T."/>
            <person name="Macchietto M."/>
            <person name="Millas R."/>
            <person name="McGilp L."/>
            <person name="Shao M."/>
            <person name="Duquette J."/>
            <person name="Hirsch C.N."/>
            <person name="Kimball J."/>
        </authorList>
    </citation>
    <scope>NUCLEOTIDE SEQUENCE</scope>
    <source>
        <tissue evidence="1">Fresh leaf tissue</tissue>
    </source>
</reference>
<sequence length="103" mass="11037">MRMDGAAAQPIWKTVDTSACGTEKLQRKDLGAAGRSGTHANGCGGRTRWLRVVSAWRRRSKAGLVGGEDLGAVGMKPAREERAEPTVWGKPKAEARATSVFGW</sequence>
<protein>
    <submittedName>
        <fullName evidence="1">Uncharacterized protein</fullName>
    </submittedName>
</protein>
<reference evidence="1" key="2">
    <citation type="submission" date="2021-02" db="EMBL/GenBank/DDBJ databases">
        <authorList>
            <person name="Kimball J.A."/>
            <person name="Haas M.W."/>
            <person name="Macchietto M."/>
            <person name="Kono T."/>
            <person name="Duquette J."/>
            <person name="Shao M."/>
        </authorList>
    </citation>
    <scope>NUCLEOTIDE SEQUENCE</scope>
    <source>
        <tissue evidence="1">Fresh leaf tissue</tissue>
    </source>
</reference>
<accession>A0A8J5RKC7</accession>
<dbReference type="Proteomes" id="UP000729402">
    <property type="component" value="Unassembled WGS sequence"/>
</dbReference>
<name>A0A8J5RKC7_ZIZPA</name>
<gene>
    <name evidence="1" type="ORF">GUJ93_ZPchr0008g12253</name>
</gene>
<dbReference type="EMBL" id="JAAALK010000290">
    <property type="protein sequence ID" value="KAG8047498.1"/>
    <property type="molecule type" value="Genomic_DNA"/>
</dbReference>